<evidence type="ECO:0000313" key="3">
    <source>
        <dbReference type="Proteomes" id="UP001595886"/>
    </source>
</evidence>
<dbReference type="SFLD" id="SFLDG01129">
    <property type="entry name" value="C1.5:_HAD__Beta-PGM__Phosphata"/>
    <property type="match status" value="1"/>
</dbReference>
<dbReference type="EMBL" id="JBHSHD010000008">
    <property type="protein sequence ID" value="MFC4820947.1"/>
    <property type="molecule type" value="Genomic_DNA"/>
</dbReference>
<organism evidence="2 3">
    <name type="scientific">Dokdonella ginsengisoli</name>
    <dbReference type="NCBI Taxonomy" id="363846"/>
    <lineage>
        <taxon>Bacteria</taxon>
        <taxon>Pseudomonadati</taxon>
        <taxon>Pseudomonadota</taxon>
        <taxon>Gammaproteobacteria</taxon>
        <taxon>Lysobacterales</taxon>
        <taxon>Rhodanobacteraceae</taxon>
        <taxon>Dokdonella</taxon>
    </lineage>
</organism>
<dbReference type="Gene3D" id="3.40.50.1000">
    <property type="entry name" value="HAD superfamily/HAD-like"/>
    <property type="match status" value="1"/>
</dbReference>
<dbReference type="InterPro" id="IPR023214">
    <property type="entry name" value="HAD_sf"/>
</dbReference>
<dbReference type="Pfam" id="PF00702">
    <property type="entry name" value="Hydrolase"/>
    <property type="match status" value="1"/>
</dbReference>
<dbReference type="PANTHER" id="PTHR43316:SF3">
    <property type="entry name" value="HALOACID DEHALOGENASE, TYPE II (AFU_ORTHOLOGUE AFUA_2G07750)-RELATED"/>
    <property type="match status" value="1"/>
</dbReference>
<dbReference type="PRINTS" id="PR00413">
    <property type="entry name" value="HADHALOGNASE"/>
</dbReference>
<dbReference type="SUPFAM" id="SSF56784">
    <property type="entry name" value="HAD-like"/>
    <property type="match status" value="1"/>
</dbReference>
<dbReference type="PANTHER" id="PTHR43316">
    <property type="entry name" value="HYDROLASE, HALOACID DELAHOGENASE-RELATED"/>
    <property type="match status" value="1"/>
</dbReference>
<dbReference type="InterPro" id="IPR006439">
    <property type="entry name" value="HAD-SF_hydro_IA"/>
</dbReference>
<dbReference type="InterPro" id="IPR036412">
    <property type="entry name" value="HAD-like_sf"/>
</dbReference>
<dbReference type="Proteomes" id="UP001595886">
    <property type="component" value="Unassembled WGS sequence"/>
</dbReference>
<protein>
    <submittedName>
        <fullName evidence="2">HAD family hydrolase</fullName>
        <ecNumber evidence="2">3.1.3.-</ecNumber>
    </submittedName>
</protein>
<dbReference type="SFLD" id="SFLDS00003">
    <property type="entry name" value="Haloacid_Dehalogenase"/>
    <property type="match status" value="1"/>
</dbReference>
<dbReference type="GO" id="GO:0016787">
    <property type="term" value="F:hydrolase activity"/>
    <property type="evidence" value="ECO:0007669"/>
    <property type="project" value="UniProtKB-KW"/>
</dbReference>
<dbReference type="NCBIfam" id="TIGR01549">
    <property type="entry name" value="HAD-SF-IA-v1"/>
    <property type="match status" value="1"/>
</dbReference>
<name>A0ABV9QZM9_9GAMM</name>
<evidence type="ECO:0000256" key="1">
    <source>
        <dbReference type="ARBA" id="ARBA00022801"/>
    </source>
</evidence>
<dbReference type="EC" id="3.1.3.-" evidence="2"/>
<gene>
    <name evidence="2" type="ORF">ACFO6Q_11470</name>
</gene>
<dbReference type="NCBIfam" id="TIGR01509">
    <property type="entry name" value="HAD-SF-IA-v3"/>
    <property type="match status" value="1"/>
</dbReference>
<keyword evidence="3" id="KW-1185">Reference proteome</keyword>
<dbReference type="Gene3D" id="1.20.120.1600">
    <property type="match status" value="1"/>
</dbReference>
<comment type="caution">
    <text evidence="2">The sequence shown here is derived from an EMBL/GenBank/DDBJ whole genome shotgun (WGS) entry which is preliminary data.</text>
</comment>
<keyword evidence="1 2" id="KW-0378">Hydrolase</keyword>
<accession>A0ABV9QZM9</accession>
<dbReference type="InterPro" id="IPR051540">
    <property type="entry name" value="S-2-haloacid_dehalogenase"/>
</dbReference>
<dbReference type="RefSeq" id="WP_380021109.1">
    <property type="nucleotide sequence ID" value="NZ_JBHSHD010000008.1"/>
</dbReference>
<reference evidence="3" key="1">
    <citation type="journal article" date="2019" name="Int. J. Syst. Evol. Microbiol.">
        <title>The Global Catalogue of Microorganisms (GCM) 10K type strain sequencing project: providing services to taxonomists for standard genome sequencing and annotation.</title>
        <authorList>
            <consortium name="The Broad Institute Genomics Platform"/>
            <consortium name="The Broad Institute Genome Sequencing Center for Infectious Disease"/>
            <person name="Wu L."/>
            <person name="Ma J."/>
        </authorList>
    </citation>
    <scope>NUCLEOTIDE SEQUENCE [LARGE SCALE GENOMIC DNA]</scope>
    <source>
        <strain evidence="3">CCUG 30340</strain>
    </source>
</reference>
<proteinExistence type="predicted"/>
<sequence length="230" mass="25528">MRILALSLDLDDTLWPVAPAIQLAERALDDWLRRHHAAVAERWPIAALRELRDQVSAERPDLAHDFTAQRLLTLQHAFASCGFGDEHVEAAFEVYFQARNRVECYADVAPALAALSARLPLVSISNGNADLARIGLRGHFAHCISAREFGAAKPDAAIFHDACARLGVAPEHVLHIGDDAHLDVVGAHRAGLRTAWINRHDAAWTHAEVEPDLHLRDLDELVRWIDRRAA</sequence>
<evidence type="ECO:0000313" key="2">
    <source>
        <dbReference type="EMBL" id="MFC4820947.1"/>
    </source>
</evidence>